<dbReference type="PROSITE" id="PS51294">
    <property type="entry name" value="HTH_MYB"/>
    <property type="match status" value="2"/>
</dbReference>
<dbReference type="PANTHER" id="PTHR46734:SF1">
    <property type="entry name" value="TELOMERIC REPEAT-BINDING FACTOR 1"/>
    <property type="match status" value="1"/>
</dbReference>
<dbReference type="STRING" id="747525.W4K2W7"/>
<feature type="compositionally biased region" description="Polar residues" evidence="2">
    <location>
        <begin position="447"/>
        <end position="460"/>
    </location>
</feature>
<reference evidence="5 6" key="1">
    <citation type="journal article" date="2012" name="New Phytol.">
        <title>Insight into trade-off between wood decay and parasitism from the genome of a fungal forest pathogen.</title>
        <authorList>
            <person name="Olson A."/>
            <person name="Aerts A."/>
            <person name="Asiegbu F."/>
            <person name="Belbahri L."/>
            <person name="Bouzid O."/>
            <person name="Broberg A."/>
            <person name="Canback B."/>
            <person name="Coutinho P.M."/>
            <person name="Cullen D."/>
            <person name="Dalman K."/>
            <person name="Deflorio G."/>
            <person name="van Diepen L.T."/>
            <person name="Dunand C."/>
            <person name="Duplessis S."/>
            <person name="Durling M."/>
            <person name="Gonthier P."/>
            <person name="Grimwood J."/>
            <person name="Fossdal C.G."/>
            <person name="Hansson D."/>
            <person name="Henrissat B."/>
            <person name="Hietala A."/>
            <person name="Himmelstrand K."/>
            <person name="Hoffmeister D."/>
            <person name="Hogberg N."/>
            <person name="James T.Y."/>
            <person name="Karlsson M."/>
            <person name="Kohler A."/>
            <person name="Kues U."/>
            <person name="Lee Y.H."/>
            <person name="Lin Y.C."/>
            <person name="Lind M."/>
            <person name="Lindquist E."/>
            <person name="Lombard V."/>
            <person name="Lucas S."/>
            <person name="Lunden K."/>
            <person name="Morin E."/>
            <person name="Murat C."/>
            <person name="Park J."/>
            <person name="Raffaello T."/>
            <person name="Rouze P."/>
            <person name="Salamov A."/>
            <person name="Schmutz J."/>
            <person name="Solheim H."/>
            <person name="Stahlberg J."/>
            <person name="Velez H."/>
            <person name="de Vries R.P."/>
            <person name="Wiebenga A."/>
            <person name="Woodward S."/>
            <person name="Yakovlev I."/>
            <person name="Garbelotto M."/>
            <person name="Martin F."/>
            <person name="Grigoriev I.V."/>
            <person name="Stenlid J."/>
        </authorList>
    </citation>
    <scope>NUCLEOTIDE SEQUENCE [LARGE SCALE GENOMIC DNA]</scope>
    <source>
        <strain evidence="5 6">TC 32-1</strain>
    </source>
</reference>
<dbReference type="InterPro" id="IPR052450">
    <property type="entry name" value="TRBD-Containing_Protein"/>
</dbReference>
<dbReference type="InterPro" id="IPR017930">
    <property type="entry name" value="Myb_dom"/>
</dbReference>
<dbReference type="RefSeq" id="XP_009548258.1">
    <property type="nucleotide sequence ID" value="XM_009549963.1"/>
</dbReference>
<dbReference type="SMART" id="SM00717">
    <property type="entry name" value="SANT"/>
    <property type="match status" value="2"/>
</dbReference>
<evidence type="ECO:0000259" key="3">
    <source>
        <dbReference type="PROSITE" id="PS50090"/>
    </source>
</evidence>
<dbReference type="InParanoid" id="W4K2W7"/>
<dbReference type="PROSITE" id="PS50090">
    <property type="entry name" value="MYB_LIKE"/>
    <property type="match status" value="2"/>
</dbReference>
<dbReference type="EMBL" id="KI925460">
    <property type="protein sequence ID" value="ETW79695.1"/>
    <property type="molecule type" value="Genomic_DNA"/>
</dbReference>
<evidence type="ECO:0000313" key="5">
    <source>
        <dbReference type="EMBL" id="ETW79695.1"/>
    </source>
</evidence>
<feature type="compositionally biased region" description="Pro residues" evidence="2">
    <location>
        <begin position="17"/>
        <end position="27"/>
    </location>
</feature>
<name>W4K2W7_HETIT</name>
<feature type="region of interest" description="Disordered" evidence="2">
    <location>
        <begin position="425"/>
        <end position="460"/>
    </location>
</feature>
<feature type="domain" description="HTH myb-type" evidence="4">
    <location>
        <begin position="218"/>
        <end position="250"/>
    </location>
</feature>
<dbReference type="Gene3D" id="1.10.10.60">
    <property type="entry name" value="Homeodomain-like"/>
    <property type="match status" value="1"/>
</dbReference>
<sequence length="1043" mass="110019">MAEKWCTATALLVLRSPPSPVPSPHSPSPTASAAMSKHPKAPPSSTFSFTAPFPTSSTAASATAAAPHKQRRVSLALPSSPRQVPAWTFRDDTGLDPRAPHEPRGKMRKLASGESSRAAALSPSPPPPPPEKKARKKWTMEETHMLVEGCNRHGVGNWKAILHDPSLHFDHRSPVDLKDRFRTYFPDAYKQHYPNAKTHLSSKVRSALPDGSSIFEKTRSKKRRPFTEEEDRALKAGYDKHGTVWATIVKDPIFQEQNRRSTDLRDRFRNAFPALYQAAGYKPRNTAKKKDASPPTPARAATDEQLPAARETGPARRKRRHTTQGFLRGGTKSVPQSATCSEDEASSAEDESPEAQPAGSPQKQSPLDVKDGLLALSPATPELVEEMPPPVDMLAEVDMQHEVDMHDDVDLQTLDPLALRDFLPGSSQSLSEMTDSSQSQSQGWSSLDTPMHSTWSSANTAGSPASAHDLLFDSPFSRRGAGGMVMIGKSAWGPSDWLAGNPRLDPSASSSSPSYFGGVSPAPSSPFSLAQLSHGVLDRYDLFPPALGHDFASEVGIGDTHSAFSDPETRTAGAFRGFTHHSSYAGDLIFGARSHQPQGADYGLGFGFGGAGLGLSGMQPQHHQPPQPPPAGLHPMQLHTPALPGIDELELTAITLHDGEPAAAAVRGSRVEESDAMDEDMRGALELGLGLDAGDVPPLPLPHPMDDYADPAAGIGLPRQTLEEIIGLSSSASSAGSSLHRCGREREFDEREDADHEIVDTPPSTPVRPRARGGGAAAQQQHNRSLSVPPPEHRFQHALATQSHTPAPYPHSHSHSHGHGHSHSSSLASHQHQHQHHHQHHHQHTHAPLTPTRSLSLDLNACSAAAAAASGGAGDGEAASTSAESALRELLQGTDPWRVYGGALGLGLGGMHDVAYLDLPFSYYGAAEGGGGGCANGACGGGGGLELGEDGQRARQGLALDLAAPQMQVCGASGAGGGGGGSGALGWLGGGGGKAMSGLASAGAGKAHVHHRGLSAVSPQDLLLRKGSGDHKRKRASWDGGPR</sequence>
<feature type="compositionally biased region" description="Low complexity" evidence="2">
    <location>
        <begin position="436"/>
        <end position="446"/>
    </location>
</feature>
<evidence type="ECO:0008006" key="7">
    <source>
        <dbReference type="Google" id="ProtNLM"/>
    </source>
</evidence>
<feature type="region of interest" description="Disordered" evidence="2">
    <location>
        <begin position="1018"/>
        <end position="1043"/>
    </location>
</feature>
<feature type="region of interest" description="Disordered" evidence="2">
    <location>
        <begin position="803"/>
        <end position="851"/>
    </location>
</feature>
<dbReference type="InterPro" id="IPR001005">
    <property type="entry name" value="SANT/Myb"/>
</dbReference>
<feature type="domain" description="Myb-like" evidence="3">
    <location>
        <begin position="218"/>
        <end position="272"/>
    </location>
</feature>
<dbReference type="OrthoDB" id="608866at2759"/>
<feature type="domain" description="HTH myb-type" evidence="4">
    <location>
        <begin position="131"/>
        <end position="189"/>
    </location>
</feature>
<accession>W4K2W7</accession>
<dbReference type="HOGENOM" id="CLU_005252_0_0_1"/>
<feature type="compositionally biased region" description="Low complexity" evidence="2">
    <location>
        <begin position="729"/>
        <end position="739"/>
    </location>
</feature>
<evidence type="ECO:0000256" key="1">
    <source>
        <dbReference type="ARBA" id="ARBA00023242"/>
    </source>
</evidence>
<proteinExistence type="predicted"/>
<protein>
    <recommendedName>
        <fullName evidence="7">Myb-like domain-containing protein</fullName>
    </recommendedName>
</protein>
<dbReference type="KEGG" id="hir:HETIRDRAFT_445496"/>
<dbReference type="CDD" id="cd11660">
    <property type="entry name" value="SANT_TRF"/>
    <property type="match status" value="2"/>
</dbReference>
<feature type="region of interest" description="Disordered" evidence="2">
    <location>
        <begin position="729"/>
        <end position="791"/>
    </location>
</feature>
<evidence type="ECO:0000313" key="6">
    <source>
        <dbReference type="Proteomes" id="UP000030671"/>
    </source>
</evidence>
<dbReference type="Pfam" id="PF00249">
    <property type="entry name" value="Myb_DNA-binding"/>
    <property type="match status" value="1"/>
</dbReference>
<dbReference type="PANTHER" id="PTHR46734">
    <property type="entry name" value="TELOMERIC REPEAT-BINDING FACTOR 1 TERF1"/>
    <property type="match status" value="1"/>
</dbReference>
<keyword evidence="6" id="KW-1185">Reference proteome</keyword>
<dbReference type="SUPFAM" id="SSF46689">
    <property type="entry name" value="Homeodomain-like"/>
    <property type="match status" value="2"/>
</dbReference>
<feature type="compositionally biased region" description="Low complexity" evidence="2">
    <location>
        <begin position="43"/>
        <end position="67"/>
    </location>
</feature>
<evidence type="ECO:0000256" key="2">
    <source>
        <dbReference type="SAM" id="MobiDB-lite"/>
    </source>
</evidence>
<organism evidence="5 6">
    <name type="scientific">Heterobasidion irregulare (strain TC 32-1)</name>
    <dbReference type="NCBI Taxonomy" id="747525"/>
    <lineage>
        <taxon>Eukaryota</taxon>
        <taxon>Fungi</taxon>
        <taxon>Dikarya</taxon>
        <taxon>Basidiomycota</taxon>
        <taxon>Agaricomycotina</taxon>
        <taxon>Agaricomycetes</taxon>
        <taxon>Russulales</taxon>
        <taxon>Bondarzewiaceae</taxon>
        <taxon>Heterobasidion</taxon>
        <taxon>Heterobasidion annosum species complex</taxon>
    </lineage>
</organism>
<dbReference type="Proteomes" id="UP000030671">
    <property type="component" value="Unassembled WGS sequence"/>
</dbReference>
<feature type="region of interest" description="Disordered" evidence="2">
    <location>
        <begin position="14"/>
        <end position="137"/>
    </location>
</feature>
<feature type="compositionally biased region" description="Basic and acidic residues" evidence="2">
    <location>
        <begin position="742"/>
        <end position="759"/>
    </location>
</feature>
<feature type="region of interest" description="Disordered" evidence="2">
    <location>
        <begin position="279"/>
        <end position="368"/>
    </location>
</feature>
<keyword evidence="1" id="KW-0539">Nucleus</keyword>
<feature type="compositionally biased region" description="Basic and acidic residues" evidence="2">
    <location>
        <begin position="89"/>
        <end position="105"/>
    </location>
</feature>
<dbReference type="Gene3D" id="1.10.246.220">
    <property type="match status" value="1"/>
</dbReference>
<feature type="compositionally biased region" description="Basic residues" evidence="2">
    <location>
        <begin position="831"/>
        <end position="845"/>
    </location>
</feature>
<evidence type="ECO:0000259" key="4">
    <source>
        <dbReference type="PROSITE" id="PS51294"/>
    </source>
</evidence>
<gene>
    <name evidence="5" type="ORF">HETIRDRAFT_445496</name>
</gene>
<dbReference type="eggNOG" id="ENOG502S225">
    <property type="taxonomic scope" value="Eukaryota"/>
</dbReference>
<feature type="domain" description="Myb-like" evidence="3">
    <location>
        <begin position="130"/>
        <end position="185"/>
    </location>
</feature>
<feature type="compositionally biased region" description="Basic residues" evidence="2">
    <location>
        <begin position="812"/>
        <end position="822"/>
    </location>
</feature>
<feature type="compositionally biased region" description="Polar residues" evidence="2">
    <location>
        <begin position="425"/>
        <end position="435"/>
    </location>
</feature>
<dbReference type="GeneID" id="20675631"/>
<dbReference type="AlphaFoldDB" id="W4K2W7"/>
<dbReference type="InterPro" id="IPR009057">
    <property type="entry name" value="Homeodomain-like_sf"/>
</dbReference>
<feature type="compositionally biased region" description="Acidic residues" evidence="2">
    <location>
        <begin position="341"/>
        <end position="353"/>
    </location>
</feature>